<evidence type="ECO:0000313" key="2">
    <source>
        <dbReference type="EMBL" id="ERM97440.1"/>
    </source>
</evidence>
<dbReference type="HOGENOM" id="CLU_148912_0_0_1"/>
<keyword evidence="3" id="KW-1185">Reference proteome</keyword>
<proteinExistence type="predicted"/>
<feature type="compositionally biased region" description="Basic and acidic residues" evidence="1">
    <location>
        <begin position="80"/>
        <end position="89"/>
    </location>
</feature>
<evidence type="ECO:0000256" key="1">
    <source>
        <dbReference type="SAM" id="MobiDB-lite"/>
    </source>
</evidence>
<dbReference type="Gramene" id="ERM97440">
    <property type="protein sequence ID" value="ERM97440"/>
    <property type="gene ID" value="AMTR_s00124p00048760"/>
</dbReference>
<feature type="region of interest" description="Disordered" evidence="1">
    <location>
        <begin position="67"/>
        <end position="108"/>
    </location>
</feature>
<name>W1NR32_AMBTC</name>
<gene>
    <name evidence="2" type="ORF">AMTR_s00124p00048760</name>
</gene>
<organism evidence="2 3">
    <name type="scientific">Amborella trichopoda</name>
    <dbReference type="NCBI Taxonomy" id="13333"/>
    <lineage>
        <taxon>Eukaryota</taxon>
        <taxon>Viridiplantae</taxon>
        <taxon>Streptophyta</taxon>
        <taxon>Embryophyta</taxon>
        <taxon>Tracheophyta</taxon>
        <taxon>Spermatophyta</taxon>
        <taxon>Magnoliopsida</taxon>
        <taxon>Amborellales</taxon>
        <taxon>Amborellaceae</taxon>
        <taxon>Amborella</taxon>
    </lineage>
</organism>
<accession>W1NR32</accession>
<dbReference type="Proteomes" id="UP000017836">
    <property type="component" value="Unassembled WGS sequence"/>
</dbReference>
<dbReference type="AlphaFoldDB" id="W1NR32"/>
<sequence length="108" mass="11679">MDDGDLEYLSLEGETKSLFDDLGFVFGWTKGDVVLGHEGRSVLSLYASTKSGSGFVLAARPKHGQTTLVGTGLRSVPQRAGEKRQEGYKRKGSKGPQLAPMVLKKNTH</sequence>
<reference evidence="3" key="1">
    <citation type="journal article" date="2013" name="Science">
        <title>The Amborella genome and the evolution of flowering plants.</title>
        <authorList>
            <consortium name="Amborella Genome Project"/>
        </authorList>
    </citation>
    <scope>NUCLEOTIDE SEQUENCE [LARGE SCALE GENOMIC DNA]</scope>
</reference>
<dbReference type="EMBL" id="KI396338">
    <property type="protein sequence ID" value="ERM97440.1"/>
    <property type="molecule type" value="Genomic_DNA"/>
</dbReference>
<evidence type="ECO:0000313" key="3">
    <source>
        <dbReference type="Proteomes" id="UP000017836"/>
    </source>
</evidence>
<protein>
    <submittedName>
        <fullName evidence="2">Uncharacterized protein</fullName>
    </submittedName>
</protein>